<keyword evidence="3" id="KW-1185">Reference proteome</keyword>
<dbReference type="AlphaFoldDB" id="A0AA40HKZ1"/>
<comment type="caution">
    <text evidence="2">The sequence shown here is derived from an EMBL/GenBank/DDBJ whole genome shotgun (WGS) entry which is preliminary data.</text>
</comment>
<proteinExistence type="predicted"/>
<organism evidence="2 3">
    <name type="scientific">Cnephaeus nilssonii</name>
    <name type="common">Northern bat</name>
    <name type="synonym">Eptesicus nilssonii</name>
    <dbReference type="NCBI Taxonomy" id="3371016"/>
    <lineage>
        <taxon>Eukaryota</taxon>
        <taxon>Metazoa</taxon>
        <taxon>Chordata</taxon>
        <taxon>Craniata</taxon>
        <taxon>Vertebrata</taxon>
        <taxon>Euteleostomi</taxon>
        <taxon>Mammalia</taxon>
        <taxon>Eutheria</taxon>
        <taxon>Laurasiatheria</taxon>
        <taxon>Chiroptera</taxon>
        <taxon>Yangochiroptera</taxon>
        <taxon>Vespertilionidae</taxon>
        <taxon>Cnephaeus</taxon>
    </lineage>
</organism>
<protein>
    <submittedName>
        <fullName evidence="2">Uncharacterized protein</fullName>
    </submittedName>
</protein>
<dbReference type="Proteomes" id="UP001177744">
    <property type="component" value="Unassembled WGS sequence"/>
</dbReference>
<name>A0AA40HKZ1_CNENI</name>
<dbReference type="EMBL" id="JAULJE010000017">
    <property type="protein sequence ID" value="KAK1333146.1"/>
    <property type="molecule type" value="Genomic_DNA"/>
</dbReference>
<evidence type="ECO:0000313" key="2">
    <source>
        <dbReference type="EMBL" id="KAK1333146.1"/>
    </source>
</evidence>
<evidence type="ECO:0000313" key="3">
    <source>
        <dbReference type="Proteomes" id="UP001177744"/>
    </source>
</evidence>
<reference evidence="2" key="1">
    <citation type="submission" date="2023-06" db="EMBL/GenBank/DDBJ databases">
        <title>Reference genome for the Northern bat (Eptesicus nilssonii), a most northern bat species.</title>
        <authorList>
            <person name="Laine V.N."/>
            <person name="Pulliainen A.T."/>
            <person name="Lilley T.M."/>
        </authorList>
    </citation>
    <scope>NUCLEOTIDE SEQUENCE</scope>
    <source>
        <strain evidence="2">BLF_Eptnil</strain>
        <tissue evidence="2">Kidney</tissue>
    </source>
</reference>
<sequence>MGAPCRSAVAVPSGSPFLTFTVAGIHSHGADAELEPPLMSRAQRPTGPIGHPESHPLRLPLAQLLSQPLPRGLQCPCPGRDRGAGIPGAF</sequence>
<accession>A0AA40HKZ1</accession>
<gene>
    <name evidence="2" type="ORF">QTO34_006683</name>
</gene>
<evidence type="ECO:0000256" key="1">
    <source>
        <dbReference type="SAM" id="MobiDB-lite"/>
    </source>
</evidence>
<feature type="region of interest" description="Disordered" evidence="1">
    <location>
        <begin position="31"/>
        <end position="56"/>
    </location>
</feature>